<dbReference type="EMBL" id="BLLK01000047">
    <property type="protein sequence ID" value="GFH55065.1"/>
    <property type="molecule type" value="Genomic_DNA"/>
</dbReference>
<dbReference type="Proteomes" id="UP001054902">
    <property type="component" value="Unassembled WGS sequence"/>
</dbReference>
<keyword evidence="1" id="KW-1133">Transmembrane helix</keyword>
<reference evidence="2 3" key="1">
    <citation type="journal article" date="2021" name="Sci. Rep.">
        <title>The genome of the diatom Chaetoceros tenuissimus carries an ancient integrated fragment of an extant virus.</title>
        <authorList>
            <person name="Hongo Y."/>
            <person name="Kimura K."/>
            <person name="Takaki Y."/>
            <person name="Yoshida Y."/>
            <person name="Baba S."/>
            <person name="Kobayashi G."/>
            <person name="Nagasaki K."/>
            <person name="Hano T."/>
            <person name="Tomaru Y."/>
        </authorList>
    </citation>
    <scope>NUCLEOTIDE SEQUENCE [LARGE SCALE GENOMIC DNA]</scope>
    <source>
        <strain evidence="2 3">NIES-3715</strain>
    </source>
</reference>
<dbReference type="Gene3D" id="3.40.50.150">
    <property type="entry name" value="Vaccinia Virus protein VP39"/>
    <property type="match status" value="1"/>
</dbReference>
<evidence type="ECO:0000313" key="2">
    <source>
        <dbReference type="EMBL" id="GFH55065.1"/>
    </source>
</evidence>
<evidence type="ECO:0000256" key="1">
    <source>
        <dbReference type="SAM" id="Phobius"/>
    </source>
</evidence>
<keyword evidence="1" id="KW-0472">Membrane</keyword>
<dbReference type="InterPro" id="IPR029063">
    <property type="entry name" value="SAM-dependent_MTases_sf"/>
</dbReference>
<name>A0AAD3D1Q2_9STRA</name>
<keyword evidence="1" id="KW-0812">Transmembrane</keyword>
<evidence type="ECO:0000313" key="3">
    <source>
        <dbReference type="Proteomes" id="UP001054902"/>
    </source>
</evidence>
<dbReference type="SUPFAM" id="SSF53335">
    <property type="entry name" value="S-adenosyl-L-methionine-dependent methyltransferases"/>
    <property type="match status" value="1"/>
</dbReference>
<dbReference type="AlphaFoldDB" id="A0AAD3D1Q2"/>
<accession>A0AAD3D1Q2</accession>
<sequence length="342" mass="39252">MASTHLSPRLRRRSEKNKFFRTLFITTLIGLIVFTFLHVNIEKNSDFLFFNESCKNITSSNSNEETSIATNEQARTIDLDKANVISLPVVVPNQCDAALRNKAFDNIYTRGIWGKKLLPPSKFYGDAQWPPPEYRKESASGPGSHLGQSTNTSLHILKDTIQKYNVKSMIDIPCGDVNWIFDSFETDSLPFYLGLDIVEPVIRINQQRFGHHMNKQFKKWDATSCILPKYINGSSLEEHPFDLVHVRDVIQHMNTDLGIKYFCNIFKSGAKILITTTYPVGNNQQGLRLQESGWYKNNLLKEPFSFPETMCIPTHPQEEDDDTCVYDLSLPWVQEFIDLKCK</sequence>
<comment type="caution">
    <text evidence="2">The sequence shown here is derived from an EMBL/GenBank/DDBJ whole genome shotgun (WGS) entry which is preliminary data.</text>
</comment>
<gene>
    <name evidence="2" type="ORF">CTEN210_11541</name>
</gene>
<keyword evidence="3" id="KW-1185">Reference proteome</keyword>
<protein>
    <submittedName>
        <fullName evidence="2">Uncharacterized protein</fullName>
    </submittedName>
</protein>
<proteinExistence type="predicted"/>
<organism evidence="2 3">
    <name type="scientific">Chaetoceros tenuissimus</name>
    <dbReference type="NCBI Taxonomy" id="426638"/>
    <lineage>
        <taxon>Eukaryota</taxon>
        <taxon>Sar</taxon>
        <taxon>Stramenopiles</taxon>
        <taxon>Ochrophyta</taxon>
        <taxon>Bacillariophyta</taxon>
        <taxon>Coscinodiscophyceae</taxon>
        <taxon>Chaetocerotophycidae</taxon>
        <taxon>Chaetocerotales</taxon>
        <taxon>Chaetocerotaceae</taxon>
        <taxon>Chaetoceros</taxon>
    </lineage>
</organism>
<feature type="transmembrane region" description="Helical" evidence="1">
    <location>
        <begin position="20"/>
        <end position="39"/>
    </location>
</feature>